<keyword evidence="3" id="KW-1185">Reference proteome</keyword>
<feature type="region of interest" description="Disordered" evidence="1">
    <location>
        <begin position="418"/>
        <end position="463"/>
    </location>
</feature>
<feature type="region of interest" description="Disordered" evidence="1">
    <location>
        <begin position="105"/>
        <end position="133"/>
    </location>
</feature>
<dbReference type="Proteomes" id="UP001142055">
    <property type="component" value="Chromosome 4"/>
</dbReference>
<feature type="compositionally biased region" description="Polar residues" evidence="1">
    <location>
        <begin position="769"/>
        <end position="780"/>
    </location>
</feature>
<feature type="compositionally biased region" description="Low complexity" evidence="1">
    <location>
        <begin position="427"/>
        <end position="439"/>
    </location>
</feature>
<evidence type="ECO:0000313" key="3">
    <source>
        <dbReference type="Proteomes" id="UP001142055"/>
    </source>
</evidence>
<protein>
    <submittedName>
        <fullName evidence="2">Uncharacterized protein</fullName>
    </submittedName>
</protein>
<feature type="region of interest" description="Disordered" evidence="1">
    <location>
        <begin position="709"/>
        <end position="823"/>
    </location>
</feature>
<feature type="compositionally biased region" description="Low complexity" evidence="1">
    <location>
        <begin position="966"/>
        <end position="979"/>
    </location>
</feature>
<feature type="compositionally biased region" description="Basic and acidic residues" evidence="1">
    <location>
        <begin position="585"/>
        <end position="597"/>
    </location>
</feature>
<feature type="compositionally biased region" description="Polar residues" evidence="1">
    <location>
        <begin position="623"/>
        <end position="636"/>
    </location>
</feature>
<feature type="compositionally biased region" description="Gly residues" evidence="1">
    <location>
        <begin position="925"/>
        <end position="934"/>
    </location>
</feature>
<comment type="caution">
    <text evidence="2">The sequence shown here is derived from an EMBL/GenBank/DDBJ whole genome shotgun (WGS) entry which is preliminary data.</text>
</comment>
<feature type="compositionally biased region" description="Polar residues" evidence="1">
    <location>
        <begin position="451"/>
        <end position="463"/>
    </location>
</feature>
<dbReference type="OMA" id="WRNAPSH"/>
<feature type="compositionally biased region" description="Low complexity" evidence="1">
    <location>
        <begin position="110"/>
        <end position="124"/>
    </location>
</feature>
<feature type="region of interest" description="Disordered" evidence="1">
    <location>
        <begin position="854"/>
        <end position="984"/>
    </location>
</feature>
<feature type="compositionally biased region" description="Gly residues" evidence="1">
    <location>
        <begin position="523"/>
        <end position="534"/>
    </location>
</feature>
<feature type="region of interest" description="Disordered" evidence="1">
    <location>
        <begin position="331"/>
        <end position="390"/>
    </location>
</feature>
<feature type="compositionally biased region" description="Low complexity" evidence="1">
    <location>
        <begin position="637"/>
        <end position="649"/>
    </location>
</feature>
<feature type="compositionally biased region" description="Polar residues" evidence="1">
    <location>
        <begin position="598"/>
        <end position="607"/>
    </location>
</feature>
<feature type="compositionally biased region" description="Polar residues" evidence="1">
    <location>
        <begin position="791"/>
        <end position="807"/>
    </location>
</feature>
<evidence type="ECO:0000256" key="1">
    <source>
        <dbReference type="SAM" id="MobiDB-lite"/>
    </source>
</evidence>
<dbReference type="AlphaFoldDB" id="A0A9Q0LYG9"/>
<evidence type="ECO:0000313" key="2">
    <source>
        <dbReference type="EMBL" id="KAJ6215476.1"/>
    </source>
</evidence>
<feature type="compositionally biased region" description="Basic and acidic residues" evidence="1">
    <location>
        <begin position="891"/>
        <end position="921"/>
    </location>
</feature>
<dbReference type="EMBL" id="JAPWDV010000004">
    <property type="protein sequence ID" value="KAJ6215476.1"/>
    <property type="molecule type" value="Genomic_DNA"/>
</dbReference>
<feature type="compositionally biased region" description="Low complexity" evidence="1">
    <location>
        <begin position="11"/>
        <end position="21"/>
    </location>
</feature>
<feature type="compositionally biased region" description="Low complexity" evidence="1">
    <location>
        <begin position="855"/>
        <end position="868"/>
    </location>
</feature>
<feature type="compositionally biased region" description="Basic and acidic residues" evidence="1">
    <location>
        <begin position="724"/>
        <end position="736"/>
    </location>
</feature>
<organism evidence="2 3">
    <name type="scientific">Blomia tropicalis</name>
    <name type="common">Mite</name>
    <dbReference type="NCBI Taxonomy" id="40697"/>
    <lineage>
        <taxon>Eukaryota</taxon>
        <taxon>Metazoa</taxon>
        <taxon>Ecdysozoa</taxon>
        <taxon>Arthropoda</taxon>
        <taxon>Chelicerata</taxon>
        <taxon>Arachnida</taxon>
        <taxon>Acari</taxon>
        <taxon>Acariformes</taxon>
        <taxon>Sarcoptiformes</taxon>
        <taxon>Astigmata</taxon>
        <taxon>Glycyphagoidea</taxon>
        <taxon>Echimyopodidae</taxon>
        <taxon>Blomia</taxon>
    </lineage>
</organism>
<feature type="region of interest" description="Disordered" evidence="1">
    <location>
        <begin position="1"/>
        <end position="71"/>
    </location>
</feature>
<gene>
    <name evidence="2" type="ORF">RDWZM_009976</name>
</gene>
<feature type="compositionally biased region" description="Basic and acidic residues" evidence="1">
    <location>
        <begin position="1"/>
        <end position="10"/>
    </location>
</feature>
<feature type="compositionally biased region" description="Polar residues" evidence="1">
    <location>
        <begin position="56"/>
        <end position="70"/>
    </location>
</feature>
<sequence length="1022" mass="111608">MDHYKQHQPNDHQAPQQQQQHQQHRVALRQVDLHRQSSLGGSRVATNRERPKSMYVTGTINSSRDLSPSSAPLWRNAPSHVPPSVLSMNSPPASVLFQQSLRSYPNPRANNNNNNNKITTTTTTRPSNMKRNDPIESHVTTIEGEQSTPFYLDYLDSQTIHTDPMAVGIHVNTFNHHKFMEMFRHPTNNDTTDISTNQTAMDSLLSQNSAETSMNKSPSIGMRDHQRQTTLQQHQPLPVVRRNSNSTTSKVMENKNSRSTSNLNQRLQLVAERRAQIEEAKRERVQRQIENVRPMPAPAPFAYTNPTVAFGSTRPRNIDLTRPLVTPIASTGQTINQPTASAAAAAPSNTTSHYQQQSSNSGGNHQNYHHYNTNNNNHHNHGRPKSEIFTSSSIGGTLFANQMATNTNEQSIRPVYSKDDSNYQQQRSSTANNNNNNRTGIGGGGSGIVPSMTQSMSSGSIQQSYRAVRRHDPELVPAMQKYVFRDYALPGGAGSNPFRKDQGMASSMMSTRSFQAGYRSPFGGSGGAGGGGANGSNNPGVGGAFTQSGLGARPKKSYSMNRLDQLAQPRRRVEPKVPTSASFMKTKELLSGKRSNDNNETTNSSAMTIRGPKPTPPPKTLFKSGNVNSPKPTTSEPLSRSAKGSSSSGRKPRPLSQIETSSKSAISAMSASTDVPIESNDQSNGNVDDETAKAERLAEYKRQLAEKRALFRKQQEEQAQQKQQEPKKKAIIRKPDPVPVDETTNGNDSSSSSSSSSPDSSDNESENTLKQTSVHESVTAKQADEQPLVDLSSNDSQMDGQMMSDNVVQPKKPDLMSTSLNPDDFAALNINQPEQQHQQLDKALANASMTASFDGSLLSTGSTGSNGSRNQSATLTKEQLEERSAMLLQQERAEREKRKSRVQEILKRTRKEENSKKHSDSIGKMNGGGGGSGGESETDSSGPASNGVEPSSIESNDETVSRPIVNGNGNIANNTNGSNDVKQSINDHHHTIVGHHTTNGHHRDMKNFVNENEQSLPPTNGF</sequence>
<feature type="compositionally biased region" description="Low complexity" evidence="1">
    <location>
        <begin position="661"/>
        <end position="672"/>
    </location>
</feature>
<proteinExistence type="predicted"/>
<feature type="compositionally biased region" description="Low complexity" evidence="1">
    <location>
        <begin position="741"/>
        <end position="760"/>
    </location>
</feature>
<feature type="compositionally biased region" description="Low complexity" evidence="1">
    <location>
        <begin position="338"/>
        <end position="377"/>
    </location>
</feature>
<reference evidence="2" key="1">
    <citation type="submission" date="2022-12" db="EMBL/GenBank/DDBJ databases">
        <title>Genome assemblies of Blomia tropicalis.</title>
        <authorList>
            <person name="Cui Y."/>
        </authorList>
    </citation>
    <scope>NUCLEOTIDE SEQUENCE</scope>
    <source>
        <tissue evidence="2">Adult mites</tissue>
    </source>
</reference>
<name>A0A9Q0LYG9_BLOTA</name>
<accession>A0A9Q0LYG9</accession>
<feature type="region of interest" description="Disordered" evidence="1">
    <location>
        <begin position="516"/>
        <end position="694"/>
    </location>
</feature>